<accession>A0ABW1HE51</accession>
<dbReference type="Proteomes" id="UP001596226">
    <property type="component" value="Unassembled WGS sequence"/>
</dbReference>
<dbReference type="EMBL" id="JBHSQS010000019">
    <property type="protein sequence ID" value="MFC5926627.1"/>
    <property type="molecule type" value="Genomic_DNA"/>
</dbReference>
<dbReference type="Pfam" id="PF00733">
    <property type="entry name" value="Asn_synthase"/>
    <property type="match status" value="1"/>
</dbReference>
<dbReference type="RefSeq" id="WP_377514888.1">
    <property type="nucleotide sequence ID" value="NZ_JBHSQS010000019.1"/>
</dbReference>
<evidence type="ECO:0000313" key="2">
    <source>
        <dbReference type="EMBL" id="MFC5926627.1"/>
    </source>
</evidence>
<organism evidence="2 3">
    <name type="scientific">Micromonospora vulcania</name>
    <dbReference type="NCBI Taxonomy" id="1441873"/>
    <lineage>
        <taxon>Bacteria</taxon>
        <taxon>Bacillati</taxon>
        <taxon>Actinomycetota</taxon>
        <taxon>Actinomycetes</taxon>
        <taxon>Micromonosporales</taxon>
        <taxon>Micromonosporaceae</taxon>
        <taxon>Micromonospora</taxon>
    </lineage>
</organism>
<evidence type="ECO:0000313" key="3">
    <source>
        <dbReference type="Proteomes" id="UP001596226"/>
    </source>
</evidence>
<comment type="caution">
    <text evidence="2">The sequence shown here is derived from an EMBL/GenBank/DDBJ whole genome shotgun (WGS) entry which is preliminary data.</text>
</comment>
<reference evidence="3" key="1">
    <citation type="journal article" date="2019" name="Int. J. Syst. Evol. Microbiol.">
        <title>The Global Catalogue of Microorganisms (GCM) 10K type strain sequencing project: providing services to taxonomists for standard genome sequencing and annotation.</title>
        <authorList>
            <consortium name="The Broad Institute Genomics Platform"/>
            <consortium name="The Broad Institute Genome Sequencing Center for Infectious Disease"/>
            <person name="Wu L."/>
            <person name="Ma J."/>
        </authorList>
    </citation>
    <scope>NUCLEOTIDE SEQUENCE [LARGE SCALE GENOMIC DNA]</scope>
    <source>
        <strain evidence="3">CGMCC 4.7144</strain>
    </source>
</reference>
<protein>
    <submittedName>
        <fullName evidence="2">Asparagine synthase-related protein</fullName>
    </submittedName>
</protein>
<name>A0ABW1HE51_9ACTN</name>
<dbReference type="InterPro" id="IPR001962">
    <property type="entry name" value="Asn_synthase"/>
</dbReference>
<evidence type="ECO:0000259" key="1">
    <source>
        <dbReference type="Pfam" id="PF00733"/>
    </source>
</evidence>
<dbReference type="InterPro" id="IPR014729">
    <property type="entry name" value="Rossmann-like_a/b/a_fold"/>
</dbReference>
<dbReference type="Gene3D" id="3.40.50.620">
    <property type="entry name" value="HUPs"/>
    <property type="match status" value="1"/>
</dbReference>
<sequence length="381" mass="41820">MTVLRPTSFDIATGTVLGVDPPPSRFAPTGVPDPLDALDAAVLPALSRPPCVVSFSGGLDSSLVLAVAVRAARREGFPDPVPVTWRFVGAPRADESDWQERVIRALRVGGSWQILRADDDLDLIGPVARRLLHRYGVVHPVNLHLHLPLAELATGGSLLTGGGGDQILAGWRRPPATSLRARLWWLRHTARTRQGPAEMFPWLRPTVAREVHRAHRAEQRAEPRRLGHRIAWHTGRRDLRTTCSALSTLAAEHRAVAIHPLLDEGFLAALSSRYGDRRGIGRDDLLAAIVRDTLPAEITAPRRKARFLEVFFRAPTREFVRSWDGTGADPELVDVDALRQLWTRWPIPGGTASLVQQLWLAANPAGPTDPARSSTDVEVTS</sequence>
<proteinExistence type="predicted"/>
<keyword evidence="3" id="KW-1185">Reference proteome</keyword>
<feature type="domain" description="Asparagine synthetase" evidence="1">
    <location>
        <begin position="36"/>
        <end position="360"/>
    </location>
</feature>
<gene>
    <name evidence="2" type="ORF">ACFQGL_25150</name>
</gene>
<dbReference type="SUPFAM" id="SSF52402">
    <property type="entry name" value="Adenine nucleotide alpha hydrolases-like"/>
    <property type="match status" value="1"/>
</dbReference>